<comment type="caution">
    <text evidence="6">The sequence shown here is derived from an EMBL/GenBank/DDBJ whole genome shotgun (WGS) entry which is preliminary data.</text>
</comment>
<dbReference type="InterPro" id="IPR027417">
    <property type="entry name" value="P-loop_NTPase"/>
</dbReference>
<dbReference type="GO" id="GO:0005524">
    <property type="term" value="F:ATP binding"/>
    <property type="evidence" value="ECO:0007669"/>
    <property type="project" value="UniProtKB-KW"/>
</dbReference>
<name>A0AA41UIM3_9BACT</name>
<keyword evidence="3" id="KW-0547">Nucleotide-binding</keyword>
<proteinExistence type="inferred from homology"/>
<evidence type="ECO:0000256" key="2">
    <source>
        <dbReference type="ARBA" id="ARBA00022448"/>
    </source>
</evidence>
<dbReference type="RefSeq" id="WP_246904153.1">
    <property type="nucleotide sequence ID" value="NZ_JALJRB010000005.1"/>
</dbReference>
<dbReference type="Proteomes" id="UP001165427">
    <property type="component" value="Unassembled WGS sequence"/>
</dbReference>
<dbReference type="Gene3D" id="3.40.50.300">
    <property type="entry name" value="P-loop containing nucleotide triphosphate hydrolases"/>
    <property type="match status" value="1"/>
</dbReference>
<dbReference type="InterPro" id="IPR003439">
    <property type="entry name" value="ABC_transporter-like_ATP-bd"/>
</dbReference>
<dbReference type="NCBIfam" id="TIGR01727">
    <property type="entry name" value="oligo_HPY"/>
    <property type="match status" value="1"/>
</dbReference>
<keyword evidence="7" id="KW-1185">Reference proteome</keyword>
<reference evidence="6" key="1">
    <citation type="submission" date="2022-04" db="EMBL/GenBank/DDBJ databases">
        <title>Desulfatitalea alkaliphila sp. nov., a novel anaerobic sulfate-reducing bacterium isolated from terrestrial mud volcano, Taman Peninsula, Russia.</title>
        <authorList>
            <person name="Khomyakova M.A."/>
            <person name="Merkel A.Y."/>
            <person name="Slobodkin A.I."/>
        </authorList>
    </citation>
    <scope>NUCLEOTIDE SEQUENCE</scope>
    <source>
        <strain evidence="6">M08but</strain>
    </source>
</reference>
<dbReference type="CDD" id="cd03257">
    <property type="entry name" value="ABC_NikE_OppD_transporters"/>
    <property type="match status" value="1"/>
</dbReference>
<dbReference type="PANTHER" id="PTHR43776:SF7">
    <property type="entry name" value="D,D-DIPEPTIDE TRANSPORT ATP-BINDING PROTEIN DDPF-RELATED"/>
    <property type="match status" value="1"/>
</dbReference>
<dbReference type="InterPro" id="IPR017871">
    <property type="entry name" value="ABC_transporter-like_CS"/>
</dbReference>
<dbReference type="AlphaFoldDB" id="A0AA41UIM3"/>
<organism evidence="6 7">
    <name type="scientific">Desulfatitalea alkaliphila</name>
    <dbReference type="NCBI Taxonomy" id="2929485"/>
    <lineage>
        <taxon>Bacteria</taxon>
        <taxon>Pseudomonadati</taxon>
        <taxon>Thermodesulfobacteriota</taxon>
        <taxon>Desulfobacteria</taxon>
        <taxon>Desulfobacterales</taxon>
        <taxon>Desulfosarcinaceae</taxon>
        <taxon>Desulfatitalea</taxon>
    </lineage>
</organism>
<dbReference type="InterPro" id="IPR050319">
    <property type="entry name" value="ABC_transp_ATP-bind"/>
</dbReference>
<evidence type="ECO:0000313" key="7">
    <source>
        <dbReference type="Proteomes" id="UP001165427"/>
    </source>
</evidence>
<dbReference type="FunFam" id="3.40.50.300:FF:000016">
    <property type="entry name" value="Oligopeptide ABC transporter ATP-binding component"/>
    <property type="match status" value="1"/>
</dbReference>
<gene>
    <name evidence="6" type="ORF">MRX98_06655</name>
</gene>
<sequence length="328" mass="36908">MHINTDKILQVRDMNIHFTFGGGLLKSGRKAVLKAVDGVSFDLLTGETLGLVGESGCGKSSTAKGVLQLYKPTSGQVLFKEENLCDLQGEALRRMRRQMQMIFQDPYASLNPRMTVLRIIEEPMKVHRTHGNRKERREQVIEMVQRVGLNPSDIHRYPHEFSGGQRQRIGIARALAVRPELVVCDEPVSALDVSIQAQMIHLIEALRDQFNLSYLFISHDLSVVKHISHRVAVMYLGIIVELAAKEELYARPLHPYTQALLSAIPIPDPEVERQRTAIALEGEIPSPLAPPPGCRFHPRCRLREAVCSRQTPQWREVAPGHHVACHLV</sequence>
<evidence type="ECO:0000256" key="1">
    <source>
        <dbReference type="ARBA" id="ARBA00005417"/>
    </source>
</evidence>
<evidence type="ECO:0000256" key="4">
    <source>
        <dbReference type="ARBA" id="ARBA00022840"/>
    </source>
</evidence>
<dbReference type="InterPro" id="IPR003593">
    <property type="entry name" value="AAA+_ATPase"/>
</dbReference>
<dbReference type="PROSITE" id="PS50893">
    <property type="entry name" value="ABC_TRANSPORTER_2"/>
    <property type="match status" value="1"/>
</dbReference>
<keyword evidence="4 6" id="KW-0067">ATP-binding</keyword>
<evidence type="ECO:0000256" key="3">
    <source>
        <dbReference type="ARBA" id="ARBA00022741"/>
    </source>
</evidence>
<dbReference type="GO" id="GO:0016887">
    <property type="term" value="F:ATP hydrolysis activity"/>
    <property type="evidence" value="ECO:0007669"/>
    <property type="project" value="InterPro"/>
</dbReference>
<comment type="similarity">
    <text evidence="1">Belongs to the ABC transporter superfamily.</text>
</comment>
<keyword evidence="2" id="KW-0813">Transport</keyword>
<dbReference type="GO" id="GO:0015833">
    <property type="term" value="P:peptide transport"/>
    <property type="evidence" value="ECO:0007669"/>
    <property type="project" value="InterPro"/>
</dbReference>
<dbReference type="EMBL" id="JALJRB010000005">
    <property type="protein sequence ID" value="MCJ8500249.1"/>
    <property type="molecule type" value="Genomic_DNA"/>
</dbReference>
<protein>
    <submittedName>
        <fullName evidence="6">ATP-binding cassette domain-containing protein</fullName>
    </submittedName>
</protein>
<dbReference type="Pfam" id="PF00005">
    <property type="entry name" value="ABC_tran"/>
    <property type="match status" value="1"/>
</dbReference>
<dbReference type="Pfam" id="PF08352">
    <property type="entry name" value="oligo_HPY"/>
    <property type="match status" value="1"/>
</dbReference>
<evidence type="ECO:0000313" key="6">
    <source>
        <dbReference type="EMBL" id="MCJ8500249.1"/>
    </source>
</evidence>
<dbReference type="SMART" id="SM00382">
    <property type="entry name" value="AAA"/>
    <property type="match status" value="1"/>
</dbReference>
<dbReference type="PANTHER" id="PTHR43776">
    <property type="entry name" value="TRANSPORT ATP-BINDING PROTEIN"/>
    <property type="match status" value="1"/>
</dbReference>
<feature type="domain" description="ABC transporter" evidence="5">
    <location>
        <begin position="11"/>
        <end position="261"/>
    </location>
</feature>
<dbReference type="GO" id="GO:0055085">
    <property type="term" value="P:transmembrane transport"/>
    <property type="evidence" value="ECO:0007669"/>
    <property type="project" value="UniProtKB-ARBA"/>
</dbReference>
<accession>A0AA41UIM3</accession>
<dbReference type="SUPFAM" id="SSF52540">
    <property type="entry name" value="P-loop containing nucleoside triphosphate hydrolases"/>
    <property type="match status" value="1"/>
</dbReference>
<evidence type="ECO:0000259" key="5">
    <source>
        <dbReference type="PROSITE" id="PS50893"/>
    </source>
</evidence>
<dbReference type="InterPro" id="IPR013563">
    <property type="entry name" value="Oligopep_ABC_C"/>
</dbReference>
<dbReference type="PROSITE" id="PS00211">
    <property type="entry name" value="ABC_TRANSPORTER_1"/>
    <property type="match status" value="1"/>
</dbReference>